<name>A0ABQ0UPN0_9MICO</name>
<proteinExistence type="predicted"/>
<dbReference type="Proteomes" id="UP000321154">
    <property type="component" value="Unassembled WGS sequence"/>
</dbReference>
<organism evidence="1 2">
    <name type="scientific">Frigoribacterium faeni</name>
    <dbReference type="NCBI Taxonomy" id="145483"/>
    <lineage>
        <taxon>Bacteria</taxon>
        <taxon>Bacillati</taxon>
        <taxon>Actinomycetota</taxon>
        <taxon>Actinomycetes</taxon>
        <taxon>Micrococcales</taxon>
        <taxon>Microbacteriaceae</taxon>
        <taxon>Frigoribacterium</taxon>
    </lineage>
</organism>
<reference evidence="1 2" key="1">
    <citation type="submission" date="2019-07" db="EMBL/GenBank/DDBJ databases">
        <title>Whole genome shotgun sequence of Frigoribacterium faeni NBRC 103066.</title>
        <authorList>
            <person name="Hosoyama A."/>
            <person name="Uohara A."/>
            <person name="Ohji S."/>
            <person name="Ichikawa N."/>
        </authorList>
    </citation>
    <scope>NUCLEOTIDE SEQUENCE [LARGE SCALE GENOMIC DNA]</scope>
    <source>
        <strain evidence="1 2">NBRC 103066</strain>
    </source>
</reference>
<dbReference type="EMBL" id="BJUV01000015">
    <property type="protein sequence ID" value="GEK83441.1"/>
    <property type="molecule type" value="Genomic_DNA"/>
</dbReference>
<gene>
    <name evidence="1" type="ORF">FFA01_17500</name>
</gene>
<evidence type="ECO:0000313" key="1">
    <source>
        <dbReference type="EMBL" id="GEK83441.1"/>
    </source>
</evidence>
<keyword evidence="2" id="KW-1185">Reference proteome</keyword>
<dbReference type="Gene3D" id="2.60.40.2700">
    <property type="match status" value="3"/>
</dbReference>
<sequence length="414" mass="42136">MAAENPSPIVTSGQSSAPAITNVVIAGNATGFSIDFDFQQPQSGWAPVALGIYEGSSTRYPFSTSTYTTYNLGSNTHTTEWTDDDVLVPYPTPSGHISRTYTHSRSGPITVILFAPERACDCSLGLTFVAGTTIAPLTSTLKTLTSTPVPTLSGPTKVGSTLTAAPGTWAPAPVGLTYQWALDGVAVSGATGSTFTLPTSAAGKKVTASVTGTKTGYATVKRTSSPTAPVTRALTASPVPTLSGWVRVGSTLTVTPGTWAPAPVALTYQWSVDGLVVAGATGRTFTLPASAAGKKVTAAVTGTKDGFSTTRMVSAPTAPVNRALTSTPVPKISGTVRVWSTLTATPGTWSPGPVGLSYQWNLNGVAVSGATGRTFILPKAAAGKKVTVSVTGTKAGYATVKTTSTPTVAVKPRS</sequence>
<protein>
    <submittedName>
        <fullName evidence="1">Uncharacterized protein</fullName>
    </submittedName>
</protein>
<comment type="caution">
    <text evidence="1">The sequence shown here is derived from an EMBL/GenBank/DDBJ whole genome shotgun (WGS) entry which is preliminary data.</text>
</comment>
<accession>A0ABQ0UPN0</accession>
<evidence type="ECO:0000313" key="2">
    <source>
        <dbReference type="Proteomes" id="UP000321154"/>
    </source>
</evidence>